<gene>
    <name evidence="13" type="ORF">FSCOSCO3_A032754</name>
</gene>
<dbReference type="InterPro" id="IPR001073">
    <property type="entry name" value="C1q_dom"/>
</dbReference>
<keyword evidence="6" id="KW-0391">Immunity</keyword>
<comment type="subcellular location">
    <subcellularLocation>
        <location evidence="1">Secreted</location>
        <location evidence="1">Extracellular space</location>
        <location evidence="1">Extracellular matrix</location>
    </subcellularLocation>
</comment>
<dbReference type="InterPro" id="IPR008983">
    <property type="entry name" value="Tumour_necrosis_fac-like_dom"/>
</dbReference>
<dbReference type="AlphaFoldDB" id="A0AAV1NMH8"/>
<evidence type="ECO:0000256" key="8">
    <source>
        <dbReference type="ARBA" id="ARBA00023157"/>
    </source>
</evidence>
<dbReference type="PANTHER" id="PTHR15427">
    <property type="entry name" value="EMILIN ELASTIN MICROFIBRIL INTERFACE-LOCATED PROTEIN ELASTIN MICROFIBRIL INTERFACER"/>
    <property type="match status" value="1"/>
</dbReference>
<feature type="compositionally biased region" description="Polar residues" evidence="11">
    <location>
        <begin position="139"/>
        <end position="149"/>
    </location>
</feature>
<protein>
    <submittedName>
        <fullName evidence="13">Collagen alpha-1(X) chain-like</fullName>
    </submittedName>
</protein>
<dbReference type="GO" id="GO:0045087">
    <property type="term" value="P:innate immune response"/>
    <property type="evidence" value="ECO:0007669"/>
    <property type="project" value="UniProtKB-KW"/>
</dbReference>
<dbReference type="PRINTS" id="PR00007">
    <property type="entry name" value="COMPLEMNTC1Q"/>
</dbReference>
<reference evidence="13 14" key="1">
    <citation type="submission" date="2024-01" db="EMBL/GenBank/DDBJ databases">
        <authorList>
            <person name="Alioto T."/>
            <person name="Alioto T."/>
            <person name="Gomez Garrido J."/>
        </authorList>
    </citation>
    <scope>NUCLEOTIDE SEQUENCE [LARGE SCALE GENOMIC DNA]</scope>
</reference>
<dbReference type="InterPro" id="IPR050392">
    <property type="entry name" value="Collagen/C1q_domain"/>
</dbReference>
<keyword evidence="14" id="KW-1185">Reference proteome</keyword>
<evidence type="ECO:0000256" key="6">
    <source>
        <dbReference type="ARBA" id="ARBA00022859"/>
    </source>
</evidence>
<keyword evidence="9" id="KW-0325">Glycoprotein</keyword>
<feature type="domain" description="C1q" evidence="12">
    <location>
        <begin position="145"/>
        <end position="283"/>
    </location>
</feature>
<evidence type="ECO:0000256" key="7">
    <source>
        <dbReference type="ARBA" id="ARBA00022875"/>
    </source>
</evidence>
<evidence type="ECO:0000256" key="10">
    <source>
        <dbReference type="ARBA" id="ARBA00023278"/>
    </source>
</evidence>
<evidence type="ECO:0000313" key="14">
    <source>
        <dbReference type="Proteomes" id="UP001314229"/>
    </source>
</evidence>
<keyword evidence="5" id="KW-0677">Repeat</keyword>
<accession>A0AAV1NMH8</accession>
<dbReference type="GO" id="GO:0005581">
    <property type="term" value="C:collagen trimer"/>
    <property type="evidence" value="ECO:0007669"/>
    <property type="project" value="UniProtKB-KW"/>
</dbReference>
<organism evidence="13 14">
    <name type="scientific">Scomber scombrus</name>
    <name type="common">Atlantic mackerel</name>
    <name type="synonym">Scomber vernalis</name>
    <dbReference type="NCBI Taxonomy" id="13677"/>
    <lineage>
        <taxon>Eukaryota</taxon>
        <taxon>Metazoa</taxon>
        <taxon>Chordata</taxon>
        <taxon>Craniata</taxon>
        <taxon>Vertebrata</taxon>
        <taxon>Euteleostomi</taxon>
        <taxon>Actinopterygii</taxon>
        <taxon>Neopterygii</taxon>
        <taxon>Teleostei</taxon>
        <taxon>Neoteleostei</taxon>
        <taxon>Acanthomorphata</taxon>
        <taxon>Pelagiaria</taxon>
        <taxon>Scombriformes</taxon>
        <taxon>Scombridae</taxon>
        <taxon>Scomber</taxon>
    </lineage>
</organism>
<dbReference type="PROSITE" id="PS50871">
    <property type="entry name" value="C1Q"/>
    <property type="match status" value="1"/>
</dbReference>
<evidence type="ECO:0000256" key="1">
    <source>
        <dbReference type="ARBA" id="ARBA00004498"/>
    </source>
</evidence>
<evidence type="ECO:0000256" key="5">
    <source>
        <dbReference type="ARBA" id="ARBA00022737"/>
    </source>
</evidence>
<evidence type="ECO:0000256" key="4">
    <source>
        <dbReference type="ARBA" id="ARBA00022588"/>
    </source>
</evidence>
<evidence type="ECO:0000313" key="13">
    <source>
        <dbReference type="EMBL" id="CAK6960834.1"/>
    </source>
</evidence>
<keyword evidence="8" id="KW-1015">Disulfide bond</keyword>
<dbReference type="SMART" id="SM00110">
    <property type="entry name" value="C1Q"/>
    <property type="match status" value="1"/>
</dbReference>
<keyword evidence="4" id="KW-0399">Innate immunity</keyword>
<sequence>MIILTKHLISSESPLVRQKTRLCFGTMGKYYGLAVVVGVALLLSTGQCDVNCKGQDGHAGQAGGKGRDGLPGQKGEKGEPALMDNNVMDAGTLLSLRGDIGTRGLQGPMGPKGYRGVLGEPGNSGPPGQPGPDGKGIGQNNDDSSQQAKSAFSVFRTDTKYPPYEQRLTYQTAAVNIPGHFNLDTGYFTCTVPGVYYFVFHAASKVSMCLRIVSEALGQEKLGFCNYNRNLDQVLSGGTVLQLRANQRVWLESFKDTQIDYDARDVREKQIIFNGFLLFSKSD</sequence>
<keyword evidence="10" id="KW-0379">Hydroxylation</keyword>
<dbReference type="Pfam" id="PF00386">
    <property type="entry name" value="C1q"/>
    <property type="match status" value="1"/>
</dbReference>
<keyword evidence="3" id="KW-0272">Extracellular matrix</keyword>
<keyword evidence="2" id="KW-0964">Secreted</keyword>
<evidence type="ECO:0000256" key="3">
    <source>
        <dbReference type="ARBA" id="ARBA00022530"/>
    </source>
</evidence>
<proteinExistence type="predicted"/>
<keyword evidence="7" id="KW-0180">Complement pathway</keyword>
<dbReference type="EMBL" id="CAWUFR010000047">
    <property type="protein sequence ID" value="CAK6960834.1"/>
    <property type="molecule type" value="Genomic_DNA"/>
</dbReference>
<dbReference type="SUPFAM" id="SSF49842">
    <property type="entry name" value="TNF-like"/>
    <property type="match status" value="1"/>
</dbReference>
<keyword evidence="13" id="KW-0176">Collagen</keyword>
<dbReference type="GO" id="GO:0006958">
    <property type="term" value="P:complement activation, classical pathway"/>
    <property type="evidence" value="ECO:0007669"/>
    <property type="project" value="UniProtKB-KW"/>
</dbReference>
<dbReference type="PANTHER" id="PTHR15427:SF26">
    <property type="entry name" value="COMPLEMENT C1Q SUBCOMPONENT SUBUNIT A"/>
    <property type="match status" value="1"/>
</dbReference>
<evidence type="ECO:0000256" key="11">
    <source>
        <dbReference type="SAM" id="MobiDB-lite"/>
    </source>
</evidence>
<feature type="region of interest" description="Disordered" evidence="11">
    <location>
        <begin position="101"/>
        <end position="149"/>
    </location>
</feature>
<evidence type="ECO:0000259" key="12">
    <source>
        <dbReference type="PROSITE" id="PS50871"/>
    </source>
</evidence>
<dbReference type="Gene3D" id="2.60.120.40">
    <property type="match status" value="1"/>
</dbReference>
<dbReference type="Proteomes" id="UP001314229">
    <property type="component" value="Unassembled WGS sequence"/>
</dbReference>
<evidence type="ECO:0000256" key="9">
    <source>
        <dbReference type="ARBA" id="ARBA00023180"/>
    </source>
</evidence>
<comment type="caution">
    <text evidence="13">The sequence shown here is derived from an EMBL/GenBank/DDBJ whole genome shotgun (WGS) entry which is preliminary data.</text>
</comment>
<evidence type="ECO:0000256" key="2">
    <source>
        <dbReference type="ARBA" id="ARBA00022525"/>
    </source>
</evidence>
<feature type="region of interest" description="Disordered" evidence="11">
    <location>
        <begin position="55"/>
        <end position="83"/>
    </location>
</feature>
<name>A0AAV1NMH8_SCOSC</name>